<protein>
    <submittedName>
        <fullName evidence="3">Phosphatidylinositol transfer protein</fullName>
    </submittedName>
</protein>
<dbReference type="HOGENOM" id="CLU_037648_0_0_1"/>
<dbReference type="InterPro" id="IPR052432">
    <property type="entry name" value="PITP/CRAL-TRIO"/>
</dbReference>
<dbReference type="SUPFAM" id="SSF52087">
    <property type="entry name" value="CRAL/TRIO domain"/>
    <property type="match status" value="1"/>
</dbReference>
<dbReference type="AlphaFoldDB" id="W4K487"/>
<accession>W4K487</accession>
<dbReference type="SMART" id="SM00516">
    <property type="entry name" value="SEC14"/>
    <property type="match status" value="1"/>
</dbReference>
<evidence type="ECO:0000313" key="4">
    <source>
        <dbReference type="Proteomes" id="UP000030671"/>
    </source>
</evidence>
<dbReference type="PANTHER" id="PTHR46590:SF4">
    <property type="entry name" value="CRAL-TRIO DOMAIN-CONTAINING PROTEIN"/>
    <property type="match status" value="1"/>
</dbReference>
<evidence type="ECO:0000259" key="2">
    <source>
        <dbReference type="PROSITE" id="PS50191"/>
    </source>
</evidence>
<dbReference type="InterPro" id="IPR036865">
    <property type="entry name" value="CRAL-TRIO_dom_sf"/>
</dbReference>
<sequence>MDISASLQANNEQLYALWSENSGLVVSLQTTLLDQILPNVVDELEIDPEDVKGAREWLQDVGSVFRMLKRHKFTSAFALETMRTTILWRLTNIPRQPPTSRPSDLIYCLAPPTSDTFGRPVLILRLASLNDSSDSTKGYLIYVIETLRGHLQDINSEMRTGEKRLILQYTLIVDMQDVSMRNINLDLLKWYIREIVPRFPGMLAAVFVINFSWTHASLWNLVKRILPEPALSKVLFPTMKGLHDVVPTSSLPQEYGGQLPKLKDVTNIVTIPDEPSSPSLDGRTVSHTDAHRPSPPANFAAAPRISPRSRYNPFFGYPISPHAPASGSSIPHLHHGRRRKRDLARTLTILWWKRWKTPLVFGLYLFLALCCVGARSQRWHWARLLTHPVFVRSHQLMNRLAKA</sequence>
<dbReference type="Gene3D" id="3.40.525.10">
    <property type="entry name" value="CRAL-TRIO lipid binding domain"/>
    <property type="match status" value="1"/>
</dbReference>
<feature type="domain" description="CRAL-TRIO" evidence="2">
    <location>
        <begin position="96"/>
        <end position="263"/>
    </location>
</feature>
<dbReference type="InParanoid" id="W4K487"/>
<dbReference type="EMBL" id="KI925459">
    <property type="protein sequence ID" value="ETW80653.1"/>
    <property type="molecule type" value="Genomic_DNA"/>
</dbReference>
<dbReference type="GeneID" id="20677050"/>
<gene>
    <name evidence="3" type="ORF">HETIRDRAFT_46019</name>
</gene>
<dbReference type="CDD" id="cd00170">
    <property type="entry name" value="SEC14"/>
    <property type="match status" value="1"/>
</dbReference>
<keyword evidence="4" id="KW-1185">Reference proteome</keyword>
<name>W4K487_HETIT</name>
<dbReference type="PANTHER" id="PTHR46590">
    <property type="entry name" value="PHOSPHATIDYLINOSITOL TRANSFER PROTEIN CSR1-RELATED"/>
    <property type="match status" value="1"/>
</dbReference>
<dbReference type="PROSITE" id="PS50191">
    <property type="entry name" value="CRAL_TRIO"/>
    <property type="match status" value="1"/>
</dbReference>
<proteinExistence type="predicted"/>
<evidence type="ECO:0000313" key="3">
    <source>
        <dbReference type="EMBL" id="ETW80653.1"/>
    </source>
</evidence>
<dbReference type="InterPro" id="IPR001251">
    <property type="entry name" value="CRAL-TRIO_dom"/>
</dbReference>
<dbReference type="RefSeq" id="XP_009546935.1">
    <property type="nucleotide sequence ID" value="XM_009548640.1"/>
</dbReference>
<reference evidence="3 4" key="1">
    <citation type="journal article" date="2012" name="New Phytol.">
        <title>Insight into trade-off between wood decay and parasitism from the genome of a fungal forest pathogen.</title>
        <authorList>
            <person name="Olson A."/>
            <person name="Aerts A."/>
            <person name="Asiegbu F."/>
            <person name="Belbahri L."/>
            <person name="Bouzid O."/>
            <person name="Broberg A."/>
            <person name="Canback B."/>
            <person name="Coutinho P.M."/>
            <person name="Cullen D."/>
            <person name="Dalman K."/>
            <person name="Deflorio G."/>
            <person name="van Diepen L.T."/>
            <person name="Dunand C."/>
            <person name="Duplessis S."/>
            <person name="Durling M."/>
            <person name="Gonthier P."/>
            <person name="Grimwood J."/>
            <person name="Fossdal C.G."/>
            <person name="Hansson D."/>
            <person name="Henrissat B."/>
            <person name="Hietala A."/>
            <person name="Himmelstrand K."/>
            <person name="Hoffmeister D."/>
            <person name="Hogberg N."/>
            <person name="James T.Y."/>
            <person name="Karlsson M."/>
            <person name="Kohler A."/>
            <person name="Kues U."/>
            <person name="Lee Y.H."/>
            <person name="Lin Y.C."/>
            <person name="Lind M."/>
            <person name="Lindquist E."/>
            <person name="Lombard V."/>
            <person name="Lucas S."/>
            <person name="Lunden K."/>
            <person name="Morin E."/>
            <person name="Murat C."/>
            <person name="Park J."/>
            <person name="Raffaello T."/>
            <person name="Rouze P."/>
            <person name="Salamov A."/>
            <person name="Schmutz J."/>
            <person name="Solheim H."/>
            <person name="Stahlberg J."/>
            <person name="Velez H."/>
            <person name="de Vries R.P."/>
            <person name="Wiebenga A."/>
            <person name="Woodward S."/>
            <person name="Yakovlev I."/>
            <person name="Garbelotto M."/>
            <person name="Martin F."/>
            <person name="Grigoriev I.V."/>
            <person name="Stenlid J."/>
        </authorList>
    </citation>
    <scope>NUCLEOTIDE SEQUENCE [LARGE SCALE GENOMIC DNA]</scope>
    <source>
        <strain evidence="3 4">TC 32-1</strain>
    </source>
</reference>
<organism evidence="3 4">
    <name type="scientific">Heterobasidion irregulare (strain TC 32-1)</name>
    <dbReference type="NCBI Taxonomy" id="747525"/>
    <lineage>
        <taxon>Eukaryota</taxon>
        <taxon>Fungi</taxon>
        <taxon>Dikarya</taxon>
        <taxon>Basidiomycota</taxon>
        <taxon>Agaricomycotina</taxon>
        <taxon>Agaricomycetes</taxon>
        <taxon>Russulales</taxon>
        <taxon>Bondarzewiaceae</taxon>
        <taxon>Heterobasidion</taxon>
        <taxon>Heterobasidion annosum species complex</taxon>
    </lineage>
</organism>
<dbReference type="Pfam" id="PF00650">
    <property type="entry name" value="CRAL_TRIO"/>
    <property type="match status" value="1"/>
</dbReference>
<dbReference type="OrthoDB" id="75724at2759"/>
<dbReference type="KEGG" id="hir:HETIRDRAFT_46019"/>
<feature type="region of interest" description="Disordered" evidence="1">
    <location>
        <begin position="273"/>
        <end position="299"/>
    </location>
</feature>
<dbReference type="Proteomes" id="UP000030671">
    <property type="component" value="Unassembled WGS sequence"/>
</dbReference>
<dbReference type="eggNOG" id="ENOG502S103">
    <property type="taxonomic scope" value="Eukaryota"/>
</dbReference>
<evidence type="ECO:0000256" key="1">
    <source>
        <dbReference type="SAM" id="MobiDB-lite"/>
    </source>
</evidence>